<name>A0A381X9D5_9ZZZZ</name>
<gene>
    <name evidence="1" type="ORF">METZ01_LOCUS114142</name>
</gene>
<protein>
    <submittedName>
        <fullName evidence="1">Uncharacterized protein</fullName>
    </submittedName>
</protein>
<reference evidence="1" key="1">
    <citation type="submission" date="2018-05" db="EMBL/GenBank/DDBJ databases">
        <authorList>
            <person name="Lanie J.A."/>
            <person name="Ng W.-L."/>
            <person name="Kazmierczak K.M."/>
            <person name="Andrzejewski T.M."/>
            <person name="Davidsen T.M."/>
            <person name="Wayne K.J."/>
            <person name="Tettelin H."/>
            <person name="Glass J.I."/>
            <person name="Rusch D."/>
            <person name="Podicherti R."/>
            <person name="Tsui H.-C.T."/>
            <person name="Winkler M.E."/>
        </authorList>
    </citation>
    <scope>NUCLEOTIDE SEQUENCE</scope>
</reference>
<accession>A0A381X9D5</accession>
<evidence type="ECO:0000313" key="1">
    <source>
        <dbReference type="EMBL" id="SVA61288.1"/>
    </source>
</evidence>
<dbReference type="EMBL" id="UINC01014357">
    <property type="protein sequence ID" value="SVA61288.1"/>
    <property type="molecule type" value="Genomic_DNA"/>
</dbReference>
<sequence>MMVRDGFDFREVKPNTWDPMARLKECNQQSVDVQVLSTVP</sequence>
<feature type="non-terminal residue" evidence="1">
    <location>
        <position position="40"/>
    </location>
</feature>
<proteinExistence type="predicted"/>
<dbReference type="AlphaFoldDB" id="A0A381X9D5"/>
<organism evidence="1">
    <name type="scientific">marine metagenome</name>
    <dbReference type="NCBI Taxonomy" id="408172"/>
    <lineage>
        <taxon>unclassified sequences</taxon>
        <taxon>metagenomes</taxon>
        <taxon>ecological metagenomes</taxon>
    </lineage>
</organism>